<proteinExistence type="predicted"/>
<dbReference type="RefSeq" id="WP_274051489.1">
    <property type="nucleotide sequence ID" value="NZ_CP059693.1"/>
</dbReference>
<protein>
    <submittedName>
        <fullName evidence="1">Uncharacterized protein</fullName>
    </submittedName>
</protein>
<gene>
    <name evidence="1" type="ORF">H3N35_24455</name>
</gene>
<keyword evidence="2" id="KW-1185">Reference proteome</keyword>
<dbReference type="EMBL" id="CP059693">
    <property type="protein sequence ID" value="WDE11335.1"/>
    <property type="molecule type" value="Genomic_DNA"/>
</dbReference>
<evidence type="ECO:0000313" key="1">
    <source>
        <dbReference type="EMBL" id="WDE11335.1"/>
    </source>
</evidence>
<evidence type="ECO:0000313" key="2">
    <source>
        <dbReference type="Proteomes" id="UP001215231"/>
    </source>
</evidence>
<sequence>MLHQYPEAYTYYPENGVVRLDAQILPFNVNNHQPWTQDSADGYIAQILSEQEAELTEAAAETNATIEINVLITSAKVDGVEQTNDYRLKFPVGSTTELTFELQQQDGSICALSEEGGHFAVPLERLKGEVVDSLGVQFVEGKASLTTVWQNSGEYLISESGLNIYIDNSQYVFKFKGIAFSVYK</sequence>
<organism evidence="1 2">
    <name type="scientific">Thalassomonas haliotis</name>
    <dbReference type="NCBI Taxonomy" id="485448"/>
    <lineage>
        <taxon>Bacteria</taxon>
        <taxon>Pseudomonadati</taxon>
        <taxon>Pseudomonadota</taxon>
        <taxon>Gammaproteobacteria</taxon>
        <taxon>Alteromonadales</taxon>
        <taxon>Colwelliaceae</taxon>
        <taxon>Thalassomonas</taxon>
    </lineage>
</organism>
<name>A0ABY7VEC6_9GAMM</name>
<reference evidence="1 2" key="1">
    <citation type="journal article" date="2022" name="Mar. Drugs">
        <title>Bioassay-Guided Fractionation Leads to the Detection of Cholic Acid Generated by the Rare Thalassomonas sp.</title>
        <authorList>
            <person name="Pheiffer F."/>
            <person name="Schneider Y.K."/>
            <person name="Hansen E.H."/>
            <person name="Andersen J.H."/>
            <person name="Isaksson J."/>
            <person name="Busche T."/>
            <person name="R C."/>
            <person name="Kalinowski J."/>
            <person name="Zyl L.V."/>
            <person name="Trindade M."/>
        </authorList>
    </citation>
    <scope>NUCLEOTIDE SEQUENCE [LARGE SCALE GENOMIC DNA]</scope>
    <source>
        <strain evidence="1 2">A5K-61T</strain>
    </source>
</reference>
<dbReference type="Proteomes" id="UP001215231">
    <property type="component" value="Chromosome"/>
</dbReference>
<accession>A0ABY7VEC6</accession>